<evidence type="ECO:0000256" key="4">
    <source>
        <dbReference type="ARBA" id="ARBA00005189"/>
    </source>
</evidence>
<dbReference type="InterPro" id="IPR016066">
    <property type="entry name" value="A-D-PHexomutase_CS"/>
</dbReference>
<comment type="similarity">
    <text evidence="5 15">Belongs to the phosphohexose mutase family.</text>
</comment>
<evidence type="ECO:0000256" key="2">
    <source>
        <dbReference type="ARBA" id="ARBA00001946"/>
    </source>
</evidence>
<evidence type="ECO:0000256" key="7">
    <source>
        <dbReference type="ARBA" id="ARBA00022526"/>
    </source>
</evidence>
<evidence type="ECO:0000256" key="8">
    <source>
        <dbReference type="ARBA" id="ARBA00022553"/>
    </source>
</evidence>
<evidence type="ECO:0000256" key="9">
    <source>
        <dbReference type="ARBA" id="ARBA00022723"/>
    </source>
</evidence>
<dbReference type="GO" id="GO:0000287">
    <property type="term" value="F:magnesium ion binding"/>
    <property type="evidence" value="ECO:0007669"/>
    <property type="project" value="InterPro"/>
</dbReference>
<evidence type="ECO:0000256" key="10">
    <source>
        <dbReference type="ARBA" id="ARBA00022842"/>
    </source>
</evidence>
<dbReference type="SUPFAM" id="SSF53738">
    <property type="entry name" value="Phosphoglucomutase, first 3 domains"/>
    <property type="match status" value="3"/>
</dbReference>
<dbReference type="PANTHER" id="PTHR45745:SF1">
    <property type="entry name" value="PHOSPHOGLUCOMUTASE 2B-RELATED"/>
    <property type="match status" value="1"/>
</dbReference>
<name>A0A1J0A3Z9_9ENTE</name>
<protein>
    <recommendedName>
        <fullName evidence="12">Phosphoglucomutase</fullName>
        <ecNumber evidence="6">5.4.2.2</ecNumber>
    </recommendedName>
    <alternativeName>
        <fullName evidence="14">Alpha-phosphoglucomutase</fullName>
    </alternativeName>
    <alternativeName>
        <fullName evidence="13">Glucose phosphomutase</fullName>
    </alternativeName>
</protein>
<dbReference type="Pfam" id="PF02878">
    <property type="entry name" value="PGM_PMM_I"/>
    <property type="match status" value="1"/>
</dbReference>
<dbReference type="Pfam" id="PF02880">
    <property type="entry name" value="PGM_PMM_III"/>
    <property type="match status" value="1"/>
</dbReference>
<dbReference type="Pfam" id="PF00408">
    <property type="entry name" value="PGM_PMM_IV"/>
    <property type="match status" value="1"/>
</dbReference>
<evidence type="ECO:0000313" key="20">
    <source>
        <dbReference type="EMBL" id="APB30669.1"/>
    </source>
</evidence>
<reference evidence="20 21" key="1">
    <citation type="submission" date="2016-09" db="EMBL/GenBank/DDBJ databases">
        <title>Vagococcus teuberi sp. nov., isolated from the Malian artisanal sour milk fene.</title>
        <authorList>
            <person name="Wullschleger S."/>
            <person name="Seifert C."/>
            <person name="Baumgartner S."/>
            <person name="Lacroix C."/>
            <person name="Bonfoh B."/>
            <person name="Stevens M.J."/>
            <person name="Meile L."/>
        </authorList>
    </citation>
    <scope>NUCLEOTIDE SEQUENCE [LARGE SCALE GENOMIC DNA]</scope>
    <source>
        <strain evidence="20 21">DSM 21459</strain>
    </source>
</reference>
<dbReference type="InterPro" id="IPR005844">
    <property type="entry name" value="A-D-PHexomutase_a/b/a-I"/>
</dbReference>
<dbReference type="Gene3D" id="3.40.120.10">
    <property type="entry name" value="Alpha-D-Glucose-1,6-Bisphosphate, subunit A, domain 3"/>
    <property type="match status" value="3"/>
</dbReference>
<dbReference type="EMBL" id="CP017267">
    <property type="protein sequence ID" value="APB30669.1"/>
    <property type="molecule type" value="Genomic_DNA"/>
</dbReference>
<dbReference type="GO" id="GO:0006166">
    <property type="term" value="P:purine ribonucleoside salvage"/>
    <property type="evidence" value="ECO:0007669"/>
    <property type="project" value="TreeGrafter"/>
</dbReference>
<evidence type="ECO:0000259" key="17">
    <source>
        <dbReference type="Pfam" id="PF02878"/>
    </source>
</evidence>
<dbReference type="SUPFAM" id="SSF55957">
    <property type="entry name" value="Phosphoglucomutase, C-terminal domain"/>
    <property type="match status" value="1"/>
</dbReference>
<feature type="domain" description="Alpha-D-phosphohexomutase alpha/beta/alpha" evidence="18">
    <location>
        <begin position="209"/>
        <end position="313"/>
    </location>
</feature>
<dbReference type="OrthoDB" id="9806956at2"/>
<evidence type="ECO:0000259" key="19">
    <source>
        <dbReference type="Pfam" id="PF02880"/>
    </source>
</evidence>
<evidence type="ECO:0000259" key="18">
    <source>
        <dbReference type="Pfam" id="PF02879"/>
    </source>
</evidence>
<dbReference type="RefSeq" id="WP_071456237.1">
    <property type="nucleotide sequence ID" value="NZ_CP017267.1"/>
</dbReference>
<organism evidence="20 21">
    <name type="scientific">Vagococcus teuberi</name>
    <dbReference type="NCBI Taxonomy" id="519472"/>
    <lineage>
        <taxon>Bacteria</taxon>
        <taxon>Bacillati</taxon>
        <taxon>Bacillota</taxon>
        <taxon>Bacilli</taxon>
        <taxon>Lactobacillales</taxon>
        <taxon>Enterococcaceae</taxon>
        <taxon>Vagococcus</taxon>
    </lineage>
</organism>
<dbReference type="Proteomes" id="UP000191200">
    <property type="component" value="Chromosome"/>
</dbReference>
<dbReference type="Pfam" id="PF02879">
    <property type="entry name" value="PGM_PMM_II"/>
    <property type="match status" value="1"/>
</dbReference>
<evidence type="ECO:0000256" key="6">
    <source>
        <dbReference type="ARBA" id="ARBA00012728"/>
    </source>
</evidence>
<dbReference type="CDD" id="cd05799">
    <property type="entry name" value="PGM2"/>
    <property type="match status" value="1"/>
</dbReference>
<dbReference type="EC" id="5.4.2.2" evidence="6"/>
<dbReference type="KEGG" id="vte:BHY08_01800"/>
<evidence type="ECO:0000259" key="16">
    <source>
        <dbReference type="Pfam" id="PF00408"/>
    </source>
</evidence>
<evidence type="ECO:0000256" key="1">
    <source>
        <dbReference type="ARBA" id="ARBA00000443"/>
    </source>
</evidence>
<keyword evidence="9 15" id="KW-0479">Metal-binding</keyword>
<dbReference type="PROSITE" id="PS00710">
    <property type="entry name" value="PGM_PMM"/>
    <property type="match status" value="1"/>
</dbReference>
<comment type="catalytic activity">
    <reaction evidence="1">
        <text>alpha-D-glucose 1-phosphate = alpha-D-glucose 6-phosphate</text>
        <dbReference type="Rhea" id="RHEA:23536"/>
        <dbReference type="ChEBI" id="CHEBI:58225"/>
        <dbReference type="ChEBI" id="CHEBI:58601"/>
        <dbReference type="EC" id="5.4.2.2"/>
    </reaction>
</comment>
<dbReference type="InterPro" id="IPR005843">
    <property type="entry name" value="A-D-PHexomutase_C"/>
</dbReference>
<evidence type="ECO:0000256" key="15">
    <source>
        <dbReference type="RuleBase" id="RU004326"/>
    </source>
</evidence>
<gene>
    <name evidence="20" type="ORF">BHY08_01800</name>
</gene>
<dbReference type="PANTHER" id="PTHR45745">
    <property type="entry name" value="PHOSPHOMANNOMUTASE 45A"/>
    <property type="match status" value="1"/>
</dbReference>
<keyword evidence="8" id="KW-0597">Phosphoprotein</keyword>
<proteinExistence type="inferred from homology"/>
<dbReference type="STRING" id="519472.BHY08_01800"/>
<comment type="pathway">
    <text evidence="4">Lipid metabolism.</text>
</comment>
<keyword evidence="11" id="KW-0413">Isomerase</keyword>
<dbReference type="PRINTS" id="PR00509">
    <property type="entry name" value="PGMPMM"/>
</dbReference>
<dbReference type="InterPro" id="IPR005846">
    <property type="entry name" value="A-D-PHexomutase_a/b/a-III"/>
</dbReference>
<comment type="pathway">
    <text evidence="3">Glycolipid metabolism; diglucosyl-diacylglycerol biosynthesis.</text>
</comment>
<sequence>MNWKDKLTQWREDTNLNKALRHELMNIKDEKELEDRFYRYLEFGTGGMRGEMGVGINRINEYTIKRVAKSLAIYIASHGQDTMNKGVAISYDNRHFSKEFAEITASVLASEGIHVYLSDSMRPTPELSFSVRKFSSFLGVMITASHNPKNYNGFKVYDEEGGQITLEVANELLAILENITDELSINIQPLDMYIEQGTVTLFSKEIDQIYIERLTSVIQNKELVRKKGSELSVIYTPLHGTGAVLLPQAYKTFGFLNLRVVEEQSDGDSGFFTVKSPNPEDRNAFKMALDYAVDSQSDIVIATDPDADRLGVVVFNDTQPVYLNGNQIGLLLLDYLIQFKTPQELNNSFIAKTIVTSDLGGKLAEDYHIEVQNTLTGFKFIGEQIKLSEEINGKKFLFGYEESYGYLVEPFVRDKDAIQAAILLAEVALHCKINNKTLISRLEELYTEYGYYKEDLITYEFKGKNGLEKMNDIMTSFRDKTTQQDFNKLNIERVEDYLTQQIYGPSEKLIESINLPSSNVLKFIFEDDSWVCLRPSGTEPKLKVYFSVNDKLEYKAIEKLNILKEIYNFKISLMDTTTLI</sequence>
<evidence type="ECO:0000256" key="12">
    <source>
        <dbReference type="ARBA" id="ARBA00039995"/>
    </source>
</evidence>
<dbReference type="GO" id="GO:0006006">
    <property type="term" value="P:glucose metabolic process"/>
    <property type="evidence" value="ECO:0007669"/>
    <property type="project" value="UniProtKB-KW"/>
</dbReference>
<dbReference type="AlphaFoldDB" id="A0A1J0A3Z9"/>
<dbReference type="InterPro" id="IPR016055">
    <property type="entry name" value="A-D-PHexomutase_a/b/a-I/II/III"/>
</dbReference>
<dbReference type="Gene3D" id="3.30.310.50">
    <property type="entry name" value="Alpha-D-phosphohexomutase, C-terminal domain"/>
    <property type="match status" value="1"/>
</dbReference>
<dbReference type="InterPro" id="IPR005845">
    <property type="entry name" value="A-D-PHexomutase_a/b/a-II"/>
</dbReference>
<feature type="domain" description="Alpha-D-phosphohexomutase C-terminal" evidence="16">
    <location>
        <begin position="517"/>
        <end position="551"/>
    </location>
</feature>
<accession>A0A1J0A3Z9</accession>
<evidence type="ECO:0000256" key="14">
    <source>
        <dbReference type="ARBA" id="ARBA00041467"/>
    </source>
</evidence>
<evidence type="ECO:0000313" key="21">
    <source>
        <dbReference type="Proteomes" id="UP000191200"/>
    </source>
</evidence>
<keyword evidence="21" id="KW-1185">Reference proteome</keyword>
<keyword evidence="7" id="KW-0313">Glucose metabolism</keyword>
<dbReference type="GO" id="GO:0008973">
    <property type="term" value="F:phosphopentomutase activity"/>
    <property type="evidence" value="ECO:0007669"/>
    <property type="project" value="TreeGrafter"/>
</dbReference>
<keyword evidence="7" id="KW-0119">Carbohydrate metabolism</keyword>
<keyword evidence="10 15" id="KW-0460">Magnesium</keyword>
<dbReference type="InterPro" id="IPR005841">
    <property type="entry name" value="Alpha-D-phosphohexomutase_SF"/>
</dbReference>
<feature type="domain" description="Alpha-D-phosphohexomutase alpha/beta/alpha" evidence="19">
    <location>
        <begin position="324"/>
        <end position="449"/>
    </location>
</feature>
<evidence type="ECO:0000256" key="11">
    <source>
        <dbReference type="ARBA" id="ARBA00023235"/>
    </source>
</evidence>
<evidence type="ECO:0000256" key="5">
    <source>
        <dbReference type="ARBA" id="ARBA00010231"/>
    </source>
</evidence>
<dbReference type="InterPro" id="IPR036900">
    <property type="entry name" value="A-D-PHexomutase_C_sf"/>
</dbReference>
<dbReference type="GO" id="GO:0004614">
    <property type="term" value="F:phosphoglucomutase activity"/>
    <property type="evidence" value="ECO:0007669"/>
    <property type="project" value="UniProtKB-EC"/>
</dbReference>
<evidence type="ECO:0000256" key="13">
    <source>
        <dbReference type="ARBA" id="ARBA00041398"/>
    </source>
</evidence>
<evidence type="ECO:0000256" key="3">
    <source>
        <dbReference type="ARBA" id="ARBA00005164"/>
    </source>
</evidence>
<comment type="cofactor">
    <cofactor evidence="2">
        <name>Mg(2+)</name>
        <dbReference type="ChEBI" id="CHEBI:18420"/>
    </cofactor>
</comment>
<feature type="domain" description="Alpha-D-phosphohexomutase alpha/beta/alpha" evidence="17">
    <location>
        <begin position="42"/>
        <end position="180"/>
    </location>
</feature>